<proteinExistence type="predicted"/>
<dbReference type="PANTHER" id="PTHR46586:SF3">
    <property type="entry name" value="ANKYRIN REPEAT-CONTAINING PROTEIN"/>
    <property type="match status" value="1"/>
</dbReference>
<dbReference type="PANTHER" id="PTHR46586">
    <property type="entry name" value="ANKYRIN REPEAT-CONTAINING PROTEIN"/>
    <property type="match status" value="1"/>
</dbReference>
<comment type="caution">
    <text evidence="2">The sequence shown here is derived from an EMBL/GenBank/DDBJ whole genome shotgun (WGS) entry which is preliminary data.</text>
</comment>
<reference evidence="2 3" key="1">
    <citation type="submission" date="2023-09" db="EMBL/GenBank/DDBJ databases">
        <title>Pangenome analysis of Batrachochytrium dendrobatidis and related Chytrids.</title>
        <authorList>
            <person name="Yacoub M.N."/>
            <person name="Stajich J.E."/>
            <person name="James T.Y."/>
        </authorList>
    </citation>
    <scope>NUCLEOTIDE SEQUENCE [LARGE SCALE GENOMIC DNA]</scope>
    <source>
        <strain evidence="2 3">JEL0888</strain>
    </source>
</reference>
<organism evidence="2 3">
    <name type="scientific">Polyrhizophydium stewartii</name>
    <dbReference type="NCBI Taxonomy" id="2732419"/>
    <lineage>
        <taxon>Eukaryota</taxon>
        <taxon>Fungi</taxon>
        <taxon>Fungi incertae sedis</taxon>
        <taxon>Chytridiomycota</taxon>
        <taxon>Chytridiomycota incertae sedis</taxon>
        <taxon>Chytridiomycetes</taxon>
        <taxon>Rhizophydiales</taxon>
        <taxon>Rhizophydiales incertae sedis</taxon>
        <taxon>Polyrhizophydium</taxon>
    </lineage>
</organism>
<evidence type="ECO:0008006" key="4">
    <source>
        <dbReference type="Google" id="ProtNLM"/>
    </source>
</evidence>
<sequence length="450" mass="48566">MRHADTLAAKRPVQRPDGAAPLPWGRSHWDRLPPELHHLVLNADTSLLTAVTCGQLLAAELRGLQRADVDRLWTDAFDSEWTGDFKRLPRPDARSEYALAVRSRAMLARARLLRAASPLVQLRVAIKRRWPDELWAAAPADIALAAASEGDVELIRSCIAANPLAASPSLVVGAARGGHLDALLLLHDLVAPPWPATAADAAAAGGSIDVLAWLRTCHAEAVAPSAVVAAARAGRLHVLEWMRVNISRIFDVAADSAADSATNISLVQWLNAQGHVKQPAETLHSAVAAGAVDTAAWLCATFSLRLDQDLLLLACDGNHARMVSWMLSQPGVGVDQILVNRAVLARHVSVLDAFIASDRAWLAVIADKVAVSGSCDLLEWLNKRHPGSIEARALDFSVGMERVEAVAYLLEHVLGVEWDIAAARRRARGWNSDAILLLLDRYASRHVSQL</sequence>
<dbReference type="EMBL" id="JADGIZ020000018">
    <property type="protein sequence ID" value="KAL2916091.1"/>
    <property type="molecule type" value="Genomic_DNA"/>
</dbReference>
<evidence type="ECO:0000313" key="2">
    <source>
        <dbReference type="EMBL" id="KAL2916091.1"/>
    </source>
</evidence>
<gene>
    <name evidence="2" type="ORF">HK105_204182</name>
</gene>
<keyword evidence="3" id="KW-1185">Reference proteome</keyword>
<name>A0ABR4N970_9FUNG</name>
<evidence type="ECO:0000256" key="1">
    <source>
        <dbReference type="SAM" id="MobiDB-lite"/>
    </source>
</evidence>
<dbReference type="Proteomes" id="UP001527925">
    <property type="component" value="Unassembled WGS sequence"/>
</dbReference>
<accession>A0ABR4N970</accession>
<dbReference type="InterPro" id="IPR052050">
    <property type="entry name" value="SecEffector_AnkRepeat"/>
</dbReference>
<evidence type="ECO:0000313" key="3">
    <source>
        <dbReference type="Proteomes" id="UP001527925"/>
    </source>
</evidence>
<protein>
    <recommendedName>
        <fullName evidence="4">Ankyrin repeat protein</fullName>
    </recommendedName>
</protein>
<feature type="region of interest" description="Disordered" evidence="1">
    <location>
        <begin position="1"/>
        <end position="22"/>
    </location>
</feature>